<gene>
    <name evidence="1" type="ORF">M9H77_18787</name>
</gene>
<accession>A0ACC0B8F7</accession>
<evidence type="ECO:0000313" key="1">
    <source>
        <dbReference type="EMBL" id="KAI5668934.1"/>
    </source>
</evidence>
<reference evidence="2" key="1">
    <citation type="journal article" date="2023" name="Nat. Plants">
        <title>Single-cell RNA sequencing provides a high-resolution roadmap for understanding the multicellular compartmentation of specialized metabolism.</title>
        <authorList>
            <person name="Sun S."/>
            <person name="Shen X."/>
            <person name="Li Y."/>
            <person name="Li Y."/>
            <person name="Wang S."/>
            <person name="Li R."/>
            <person name="Zhang H."/>
            <person name="Shen G."/>
            <person name="Guo B."/>
            <person name="Wei J."/>
            <person name="Xu J."/>
            <person name="St-Pierre B."/>
            <person name="Chen S."/>
            <person name="Sun C."/>
        </authorList>
    </citation>
    <scope>NUCLEOTIDE SEQUENCE [LARGE SCALE GENOMIC DNA]</scope>
</reference>
<keyword evidence="2" id="KW-1185">Reference proteome</keyword>
<proteinExistence type="predicted"/>
<protein>
    <submittedName>
        <fullName evidence="1">Uncharacterized protein</fullName>
    </submittedName>
</protein>
<evidence type="ECO:0000313" key="2">
    <source>
        <dbReference type="Proteomes" id="UP001060085"/>
    </source>
</evidence>
<dbReference type="EMBL" id="CM044704">
    <property type="protein sequence ID" value="KAI5668934.1"/>
    <property type="molecule type" value="Genomic_DNA"/>
</dbReference>
<sequence>MDAEAGEFQDWEVLHSNSDSESGLVNSGAYGENDSEDIDAHSGGMIHADYFSIDAQQNRYRGTVAGANMSEEGSENSDNPSWIDPGSENRYPRKEAAEFWSDSGSDRSDDRKFNELEGGNEMGLSGKGKLLVGLGDIEEISGGNEKESEKFEKFWSDSGGIEVGSVKVGDFEENGGLSLANAISEVPHEEKSEKESVEGEKEDVNVENEPRKAEEVEKKPTVVWWKVPMEFLKYCVFRVSPVWTFSVAAAVMGFVILGRRLYKMKKKTPRGLELKVTMDDKVNLSPLALYCFIMLFSCIYIELRSYILSLLRLTVTAELL</sequence>
<organism evidence="1 2">
    <name type="scientific">Catharanthus roseus</name>
    <name type="common">Madagascar periwinkle</name>
    <name type="synonym">Vinca rosea</name>
    <dbReference type="NCBI Taxonomy" id="4058"/>
    <lineage>
        <taxon>Eukaryota</taxon>
        <taxon>Viridiplantae</taxon>
        <taxon>Streptophyta</taxon>
        <taxon>Embryophyta</taxon>
        <taxon>Tracheophyta</taxon>
        <taxon>Spermatophyta</taxon>
        <taxon>Magnoliopsida</taxon>
        <taxon>eudicotyledons</taxon>
        <taxon>Gunneridae</taxon>
        <taxon>Pentapetalae</taxon>
        <taxon>asterids</taxon>
        <taxon>lamiids</taxon>
        <taxon>Gentianales</taxon>
        <taxon>Apocynaceae</taxon>
        <taxon>Rauvolfioideae</taxon>
        <taxon>Vinceae</taxon>
        <taxon>Catharanthinae</taxon>
        <taxon>Catharanthus</taxon>
    </lineage>
</organism>
<comment type="caution">
    <text evidence="1">The sequence shown here is derived from an EMBL/GenBank/DDBJ whole genome shotgun (WGS) entry which is preliminary data.</text>
</comment>
<dbReference type="Proteomes" id="UP001060085">
    <property type="component" value="Linkage Group LG04"/>
</dbReference>
<name>A0ACC0B8F7_CATRO</name>